<sequence length="81" mass="9134">MTQGNTPDSPEKRKDTFLDYSSLLSLSLASDRRSELKNLDTCSAYRQQLSLNVPHAASYRIAFITAVQHQEGSWIFVLLCV</sequence>
<dbReference type="AlphaFoldDB" id="A0A9Q0N0T7"/>
<evidence type="ECO:0000313" key="1">
    <source>
        <dbReference type="EMBL" id="KAJ6640806.1"/>
    </source>
</evidence>
<proteinExistence type="predicted"/>
<evidence type="ECO:0000313" key="2">
    <source>
        <dbReference type="Proteomes" id="UP001151699"/>
    </source>
</evidence>
<comment type="caution">
    <text evidence="1">The sequence shown here is derived from an EMBL/GenBank/DDBJ whole genome shotgun (WGS) entry which is preliminary data.</text>
</comment>
<organism evidence="1 2">
    <name type="scientific">Pseudolycoriella hygida</name>
    <dbReference type="NCBI Taxonomy" id="35572"/>
    <lineage>
        <taxon>Eukaryota</taxon>
        <taxon>Metazoa</taxon>
        <taxon>Ecdysozoa</taxon>
        <taxon>Arthropoda</taxon>
        <taxon>Hexapoda</taxon>
        <taxon>Insecta</taxon>
        <taxon>Pterygota</taxon>
        <taxon>Neoptera</taxon>
        <taxon>Endopterygota</taxon>
        <taxon>Diptera</taxon>
        <taxon>Nematocera</taxon>
        <taxon>Sciaroidea</taxon>
        <taxon>Sciaridae</taxon>
        <taxon>Pseudolycoriella</taxon>
    </lineage>
</organism>
<gene>
    <name evidence="1" type="ORF">Bhyg_05738</name>
</gene>
<name>A0A9Q0N0T7_9DIPT</name>
<protein>
    <submittedName>
        <fullName evidence="1">Uncharacterized protein</fullName>
    </submittedName>
</protein>
<accession>A0A9Q0N0T7</accession>
<keyword evidence="2" id="KW-1185">Reference proteome</keyword>
<reference evidence="1" key="1">
    <citation type="submission" date="2022-07" db="EMBL/GenBank/DDBJ databases">
        <authorList>
            <person name="Trinca V."/>
            <person name="Uliana J.V.C."/>
            <person name="Torres T.T."/>
            <person name="Ward R.J."/>
            <person name="Monesi N."/>
        </authorList>
    </citation>
    <scope>NUCLEOTIDE SEQUENCE</scope>
    <source>
        <strain evidence="1">HSMRA1968</strain>
        <tissue evidence="1">Whole embryos</tissue>
    </source>
</reference>
<dbReference type="EMBL" id="WJQU01000002">
    <property type="protein sequence ID" value="KAJ6640806.1"/>
    <property type="molecule type" value="Genomic_DNA"/>
</dbReference>
<dbReference type="Proteomes" id="UP001151699">
    <property type="component" value="Chromosome B"/>
</dbReference>